<dbReference type="InterPro" id="IPR002347">
    <property type="entry name" value="SDR_fam"/>
</dbReference>
<evidence type="ECO:0000313" key="6">
    <source>
        <dbReference type="WBParaSite" id="BXY_0204600.1"/>
    </source>
</evidence>
<dbReference type="SMR" id="A0A1I7RMW0"/>
<dbReference type="GO" id="GO:0004090">
    <property type="term" value="F:carbonyl reductase (NADPH) activity"/>
    <property type="evidence" value="ECO:0007669"/>
    <property type="project" value="TreeGrafter"/>
</dbReference>
<dbReference type="eggNOG" id="KOG0725">
    <property type="taxonomic scope" value="Eukaryota"/>
</dbReference>
<organism evidence="4 6">
    <name type="scientific">Bursaphelenchus xylophilus</name>
    <name type="common">Pinewood nematode worm</name>
    <name type="synonym">Aphelenchoides xylophilus</name>
    <dbReference type="NCBI Taxonomy" id="6326"/>
    <lineage>
        <taxon>Eukaryota</taxon>
        <taxon>Metazoa</taxon>
        <taxon>Ecdysozoa</taxon>
        <taxon>Nematoda</taxon>
        <taxon>Chromadorea</taxon>
        <taxon>Rhabditida</taxon>
        <taxon>Tylenchina</taxon>
        <taxon>Tylenchomorpha</taxon>
        <taxon>Aphelenchoidea</taxon>
        <taxon>Aphelenchoididae</taxon>
        <taxon>Bursaphelenchus</taxon>
    </lineage>
</organism>
<dbReference type="PRINTS" id="PR00081">
    <property type="entry name" value="GDHRDH"/>
</dbReference>
<dbReference type="Proteomes" id="UP000095284">
    <property type="component" value="Unplaced"/>
</dbReference>
<dbReference type="EMBL" id="CAJFDI010000005">
    <property type="protein sequence ID" value="CAD5232664.1"/>
    <property type="molecule type" value="Genomic_DNA"/>
</dbReference>
<sequence length="266" mass="28846">MANSKYNCRRLERKVALLTASTEGIGYATAERLAHEGAKVVISSRNEANVKKALQQLIDSGIPSENVAGTVCHVGNPAHRQHLLDFAVQKFGKIDILFNNAGINPSVGDILDVQMSQYDKMMDVNIKATFLMSRLVAEHMKRNGGGVIILNATVGAYRTKMGILPYCLLKTALLALTPALAHELAPYNIRVNTVAPGVIETRMGSILFDKNNPRYKLVESKGPTRWLSRLGQPRDIAAAVAYFASDDAAFVTGESHLVSGGTDARL</sequence>
<accession>A0A1I7RMW0</accession>
<dbReference type="InterPro" id="IPR036291">
    <property type="entry name" value="NAD(P)-bd_dom_sf"/>
</dbReference>
<evidence type="ECO:0000313" key="3">
    <source>
        <dbReference type="EMBL" id="CAG9125413.1"/>
    </source>
</evidence>
<evidence type="ECO:0000313" key="4">
    <source>
        <dbReference type="Proteomes" id="UP000095284"/>
    </source>
</evidence>
<comment type="similarity">
    <text evidence="1">Belongs to the short-chain dehydrogenases/reductases (SDR) family.</text>
</comment>
<dbReference type="PRINTS" id="PR00080">
    <property type="entry name" value="SDRFAMILY"/>
</dbReference>
<dbReference type="Pfam" id="PF13561">
    <property type="entry name" value="adh_short_C2"/>
    <property type="match status" value="1"/>
</dbReference>
<gene>
    <name evidence="2" type="ORF">BXYJ_LOCUS12755</name>
</gene>
<dbReference type="OrthoDB" id="1669814at2759"/>
<dbReference type="Proteomes" id="UP000582659">
    <property type="component" value="Unassembled WGS sequence"/>
</dbReference>
<name>A0A1I7RMW0_BURXY</name>
<dbReference type="PANTHER" id="PTHR43943">
    <property type="entry name" value="DEHYDROGENASE/REDUCTASE (SDR FAMILY) MEMBER 4"/>
    <property type="match status" value="1"/>
</dbReference>
<dbReference type="FunFam" id="3.40.50.720:FF:000084">
    <property type="entry name" value="Short-chain dehydrogenase reductase"/>
    <property type="match status" value="1"/>
</dbReference>
<proteinExistence type="inferred from homology"/>
<protein>
    <submittedName>
        <fullName evidence="2">(pine wood nematode) hypothetical protein</fullName>
    </submittedName>
</protein>
<dbReference type="SUPFAM" id="SSF51735">
    <property type="entry name" value="NAD(P)-binding Rossmann-fold domains"/>
    <property type="match status" value="1"/>
</dbReference>
<evidence type="ECO:0000313" key="5">
    <source>
        <dbReference type="Proteomes" id="UP000659654"/>
    </source>
</evidence>
<dbReference type="WBParaSite" id="BXY_0204600.1">
    <property type="protein sequence ID" value="BXY_0204600.1"/>
    <property type="gene ID" value="BXY_0204600"/>
</dbReference>
<dbReference type="Proteomes" id="UP000659654">
    <property type="component" value="Unassembled WGS sequence"/>
</dbReference>
<reference evidence="6" key="1">
    <citation type="submission" date="2016-11" db="UniProtKB">
        <authorList>
            <consortium name="WormBaseParasite"/>
        </authorList>
    </citation>
    <scope>IDENTIFICATION</scope>
</reference>
<dbReference type="EMBL" id="CAJFCV020000005">
    <property type="protein sequence ID" value="CAG9125413.1"/>
    <property type="molecule type" value="Genomic_DNA"/>
</dbReference>
<evidence type="ECO:0000313" key="2">
    <source>
        <dbReference type="EMBL" id="CAD5232664.1"/>
    </source>
</evidence>
<dbReference type="Gene3D" id="3.40.50.720">
    <property type="entry name" value="NAD(P)-binding Rossmann-like Domain"/>
    <property type="match status" value="1"/>
</dbReference>
<keyword evidence="5" id="KW-1185">Reference proteome</keyword>
<evidence type="ECO:0000256" key="1">
    <source>
        <dbReference type="ARBA" id="ARBA00006484"/>
    </source>
</evidence>
<dbReference type="PANTHER" id="PTHR43943:SF2">
    <property type="entry name" value="DEHYDROGENASE_REDUCTASE 4"/>
    <property type="match status" value="1"/>
</dbReference>
<reference evidence="3" key="2">
    <citation type="submission" date="2020-08" db="EMBL/GenBank/DDBJ databases">
        <authorList>
            <person name="Kikuchi T."/>
        </authorList>
    </citation>
    <scope>NUCLEOTIDE SEQUENCE</scope>
    <source>
        <strain evidence="2">Ka4C1</strain>
    </source>
</reference>
<dbReference type="AlphaFoldDB" id="A0A1I7RMW0"/>
<dbReference type="NCBIfam" id="NF005559">
    <property type="entry name" value="PRK07231.1"/>
    <property type="match status" value="1"/>
</dbReference>